<feature type="transmembrane region" description="Helical" evidence="11">
    <location>
        <begin position="1300"/>
        <end position="1318"/>
    </location>
</feature>
<feature type="compositionally biased region" description="Low complexity" evidence="12">
    <location>
        <begin position="133"/>
        <end position="149"/>
    </location>
</feature>
<feature type="compositionally biased region" description="Acidic residues" evidence="12">
    <location>
        <begin position="362"/>
        <end position="372"/>
    </location>
</feature>
<feature type="region of interest" description="Disordered" evidence="12">
    <location>
        <begin position="81"/>
        <end position="149"/>
    </location>
</feature>
<evidence type="ECO:0000259" key="14">
    <source>
        <dbReference type="Pfam" id="PF07565"/>
    </source>
</evidence>
<dbReference type="GO" id="GO:0051453">
    <property type="term" value="P:regulation of intracellular pH"/>
    <property type="evidence" value="ECO:0007669"/>
    <property type="project" value="TreeGrafter"/>
</dbReference>
<keyword evidence="4" id="KW-1003">Cell membrane</keyword>
<feature type="compositionally biased region" description="Low complexity" evidence="12">
    <location>
        <begin position="114"/>
        <end position="125"/>
    </location>
</feature>
<organism evidence="15 16">
    <name type="scientific">Plectus sambesii</name>
    <dbReference type="NCBI Taxonomy" id="2011161"/>
    <lineage>
        <taxon>Eukaryota</taxon>
        <taxon>Metazoa</taxon>
        <taxon>Ecdysozoa</taxon>
        <taxon>Nematoda</taxon>
        <taxon>Chromadorea</taxon>
        <taxon>Plectida</taxon>
        <taxon>Plectina</taxon>
        <taxon>Plectoidea</taxon>
        <taxon>Plectidae</taxon>
        <taxon>Plectus</taxon>
    </lineage>
</organism>
<keyword evidence="5" id="KW-0039">Anion exchange</keyword>
<keyword evidence="6 11" id="KW-0812">Transmembrane</keyword>
<feature type="compositionally biased region" description="Basic residues" evidence="12">
    <location>
        <begin position="283"/>
        <end position="292"/>
    </location>
</feature>
<evidence type="ECO:0000256" key="8">
    <source>
        <dbReference type="ARBA" id="ARBA00023065"/>
    </source>
</evidence>
<reference evidence="16" key="1">
    <citation type="submission" date="2022-11" db="UniProtKB">
        <authorList>
            <consortium name="WormBaseParasite"/>
        </authorList>
    </citation>
    <scope>IDENTIFICATION</scope>
</reference>
<dbReference type="FunFam" id="1.10.287.570:FF:000001">
    <property type="entry name" value="Anion exchange protein"/>
    <property type="match status" value="1"/>
</dbReference>
<comment type="subcellular location">
    <subcellularLocation>
        <location evidence="1">Cell membrane</location>
        <topology evidence="1">Multi-pass membrane protein</topology>
    </subcellularLocation>
    <subcellularLocation>
        <location evidence="11">Membrane</location>
        <topology evidence="11">Multi-pass membrane protein</topology>
    </subcellularLocation>
</comment>
<dbReference type="InterPro" id="IPR013769">
    <property type="entry name" value="Band3_cytoplasmic_dom"/>
</dbReference>
<feature type="domain" description="Band 3 cytoplasmic" evidence="14">
    <location>
        <begin position="402"/>
        <end position="535"/>
    </location>
</feature>
<feature type="transmembrane region" description="Helical" evidence="11">
    <location>
        <begin position="1324"/>
        <end position="1344"/>
    </location>
</feature>
<keyword evidence="15" id="KW-1185">Reference proteome</keyword>
<evidence type="ECO:0000259" key="13">
    <source>
        <dbReference type="Pfam" id="PF00955"/>
    </source>
</evidence>
<dbReference type="NCBIfam" id="TIGR00834">
    <property type="entry name" value="ae"/>
    <property type="match status" value="1"/>
</dbReference>
<feature type="transmembrane region" description="Helical" evidence="11">
    <location>
        <begin position="937"/>
        <end position="963"/>
    </location>
</feature>
<evidence type="ECO:0000313" key="15">
    <source>
        <dbReference type="Proteomes" id="UP000887566"/>
    </source>
</evidence>
<dbReference type="InterPro" id="IPR001717">
    <property type="entry name" value="Anion_exchange"/>
</dbReference>
<feature type="domain" description="Band 3 cytoplasmic" evidence="14">
    <location>
        <begin position="645"/>
        <end position="771"/>
    </location>
</feature>
<dbReference type="Pfam" id="PF00955">
    <property type="entry name" value="HCO3_cotransp"/>
    <property type="match status" value="1"/>
</dbReference>
<keyword evidence="9 11" id="KW-0472">Membrane</keyword>
<comment type="catalytic activity">
    <reaction evidence="10">
        <text>hydrogencarbonate(in) + chloride(out) = hydrogencarbonate(out) + chloride(in)</text>
        <dbReference type="Rhea" id="RHEA:72363"/>
        <dbReference type="ChEBI" id="CHEBI:17544"/>
        <dbReference type="ChEBI" id="CHEBI:17996"/>
    </reaction>
</comment>
<dbReference type="InterPro" id="IPR011531">
    <property type="entry name" value="HCO3_transpt-like_TM_dom"/>
</dbReference>
<evidence type="ECO:0000256" key="11">
    <source>
        <dbReference type="RuleBase" id="RU362035"/>
    </source>
</evidence>
<evidence type="ECO:0000256" key="3">
    <source>
        <dbReference type="ARBA" id="ARBA00022448"/>
    </source>
</evidence>
<dbReference type="PRINTS" id="PR00165">
    <property type="entry name" value="ANIONEXCHNGR"/>
</dbReference>
<feature type="transmembrane region" description="Helical" evidence="11">
    <location>
        <begin position="969"/>
        <end position="986"/>
    </location>
</feature>
<feature type="transmembrane region" description="Helical" evidence="11">
    <location>
        <begin position="1251"/>
        <end position="1279"/>
    </location>
</feature>
<dbReference type="WBParaSite" id="PSAMB.scaffold4098size15707.g23441.t1">
    <property type="protein sequence ID" value="PSAMB.scaffold4098size15707.g23441.t1"/>
    <property type="gene ID" value="PSAMB.scaffold4098size15707.g23441"/>
</dbReference>
<dbReference type="InterPro" id="IPR003020">
    <property type="entry name" value="HCO3_transpt_euk"/>
</dbReference>
<evidence type="ECO:0000256" key="12">
    <source>
        <dbReference type="SAM" id="MobiDB-lite"/>
    </source>
</evidence>
<dbReference type="PANTHER" id="PTHR11453:SF47">
    <property type="entry name" value="ANION EXCHANGE PROTEIN"/>
    <property type="match status" value="1"/>
</dbReference>
<feature type="transmembrane region" description="Helical" evidence="11">
    <location>
        <begin position="1226"/>
        <end position="1245"/>
    </location>
</feature>
<dbReference type="Proteomes" id="UP000887566">
    <property type="component" value="Unplaced"/>
</dbReference>
<feature type="transmembrane region" description="Helical" evidence="11">
    <location>
        <begin position="1076"/>
        <end position="1093"/>
    </location>
</feature>
<sequence length="1387" mass="154670">MRRSGQRKHSWDHSNVVMDAAARILSSRRRAPPCQRSYSIAVPELQEMQAEHGTLAMAPDLDAAISSIARASLRNLAVDMDDATSSADGRRSSVIRQMSESDISTQRNNRENAGRFSRALSSASSSRRDSGARRPSNLSASGVSSSSYHSLNNDQQMELLGGTEALPVEIAQRPASPLDNRVPTLIRIVEADEEEQQQTDSREPSLRSSAPRQAPVVILVDGVAREPADHAAPLNATLSSQVSVSLDSSAELDAVHFHIGDSPMKPGRHYAATARIKSDGANRRRAQLHRRALSGESSASTSDDADLRMATEEAMDAASNDRRKKRRLSSDSNGRSPRRRTRSAALSVRHPYQLDETTGAAGDDDDDEEYTEDSSQRQRKMGVGTESYVDTEDDLIDDCERELFIQLDELYLPYTAHGVMEWRETGRWIKYEEAVEAGAERFGKPKVASLSFHGLLELRHCIQNGAVMLDLRATSTEAAMERIVDQMSITDQVRPEDRNNLLQLLLLRHRHVGETGNSPIHRQHSYNSLYQYFNQRSQTVVSPLFGGGRMPTTTRIDPRIPFASPPSQPVVVVSGNKANGHMPLRMRPSMSMDGGDLHPDRVDITSFEQEPTEEQLLQRSVSGASAMKRVRTRVRTLKFGGRRVVDDQGERSGPVDADLMKRLPPGAEAASVMVGSTSYMHKPTIAFVRLNHGVPMNNLVEVPVPIRFMFILLGPLHPGLDYHEVGRSISTLLANKRFRDAAYGATMREDLVQAINEFLDDSIVLPPGDWDKERLLNYDHLRSKSHMIRQRRRALTRRPSELDRLLLEEQLKWAEDPLRRTGRLFGGFCREGRRRFRHFASDFTDALNVQCLMSVVFIFLTCCVPALAFGAILSEATDGWIGVTETLLATGIGGVIFALTSTQPLMVLGVCGPMLIFEESLYIFCSVNGLQFLSVRFWVSVWALLLCLITVAWEGPLLIRYVTRFSDDIFGALISVIFLTESLRFVNTMFTLHPVMTAEGYCLNNASRWMATSSPVMTTTDSAPHNYRHYTGDPKPNTALLSCILISGTFLIAYLMRQVRNSRYFGRQVRKALGDFGLSLAVVVMVLIDRFALGDDSLTVKLRFQSGFEPTLSDKRGWLVLPYPVGAWVPAGALLPGILLFLILFTETEVCEMILAQKENCLKKGTGYHWDLLLSGVLLVGSSLFGMPWLCAASVRSTAHMNSLTKYRLRAPGQKPKITGVIEQRCTALVLNLLIGLTLLATEVLKTIPVAVLFGVFLYLGMMNLSGAQMLTRSILFLVPVKYHPNAIYCIRVRTWRMHMYTGIQVLCFCFVFTIKSIKTTAFAFPFAILLCVVVRQCVIPWLFTNFELLALDGAEEDQEDDMDFYEESRLPALSSAMQVNKICVEQ</sequence>
<evidence type="ECO:0000256" key="7">
    <source>
        <dbReference type="ARBA" id="ARBA00022989"/>
    </source>
</evidence>
<feature type="region of interest" description="Disordered" evidence="12">
    <location>
        <begin position="191"/>
        <end position="213"/>
    </location>
</feature>
<feature type="region of interest" description="Disordered" evidence="12">
    <location>
        <begin position="277"/>
        <end position="386"/>
    </location>
</feature>
<dbReference type="GO" id="GO:0005886">
    <property type="term" value="C:plasma membrane"/>
    <property type="evidence" value="ECO:0007669"/>
    <property type="project" value="UniProtKB-SubCell"/>
</dbReference>
<evidence type="ECO:0000256" key="1">
    <source>
        <dbReference type="ARBA" id="ARBA00004651"/>
    </source>
</evidence>
<evidence type="ECO:0000313" key="16">
    <source>
        <dbReference type="WBParaSite" id="PSAMB.scaffold4098size15707.g23441.t1"/>
    </source>
</evidence>
<evidence type="ECO:0000256" key="5">
    <source>
        <dbReference type="ARBA" id="ARBA00022681"/>
    </source>
</evidence>
<feature type="transmembrane region" description="Helical" evidence="11">
    <location>
        <begin position="1125"/>
        <end position="1145"/>
    </location>
</feature>
<protein>
    <recommendedName>
        <fullName evidence="11">Anion exchange protein</fullName>
    </recommendedName>
</protein>
<dbReference type="GO" id="GO:0005452">
    <property type="term" value="F:solute:inorganic anion antiporter activity"/>
    <property type="evidence" value="ECO:0007669"/>
    <property type="project" value="InterPro"/>
</dbReference>
<feature type="transmembrane region" description="Helical" evidence="11">
    <location>
        <begin position="1038"/>
        <end position="1056"/>
    </location>
</feature>
<evidence type="ECO:0000256" key="9">
    <source>
        <dbReference type="ARBA" id="ARBA00023136"/>
    </source>
</evidence>
<name>A0A914WIA8_9BILA</name>
<feature type="transmembrane region" description="Helical" evidence="11">
    <location>
        <begin position="1172"/>
        <end position="1192"/>
    </location>
</feature>
<evidence type="ECO:0000256" key="4">
    <source>
        <dbReference type="ARBA" id="ARBA00022475"/>
    </source>
</evidence>
<dbReference type="FunFam" id="3.40.930.10:FF:000020">
    <property type="entry name" value="Anion exchange protein"/>
    <property type="match status" value="1"/>
</dbReference>
<evidence type="ECO:0000256" key="6">
    <source>
        <dbReference type="ARBA" id="ARBA00022692"/>
    </source>
</evidence>
<dbReference type="Gene3D" id="3.40.930.10">
    <property type="entry name" value="Mannitol-specific EII, Chain A"/>
    <property type="match status" value="1"/>
</dbReference>
<keyword evidence="7 11" id="KW-1133">Transmembrane helix</keyword>
<dbReference type="GO" id="GO:0015701">
    <property type="term" value="P:bicarbonate transport"/>
    <property type="evidence" value="ECO:0007669"/>
    <property type="project" value="TreeGrafter"/>
</dbReference>
<evidence type="ECO:0000256" key="2">
    <source>
        <dbReference type="ARBA" id="ARBA00010993"/>
    </source>
</evidence>
<feature type="compositionally biased region" description="Polar residues" evidence="12">
    <location>
        <begin position="94"/>
        <end position="107"/>
    </location>
</feature>
<dbReference type="PANTHER" id="PTHR11453">
    <property type="entry name" value="ANION EXCHANGE PROTEIN"/>
    <property type="match status" value="1"/>
</dbReference>
<keyword evidence="3 11" id="KW-0813">Transport</keyword>
<evidence type="ECO:0000256" key="10">
    <source>
        <dbReference type="ARBA" id="ARBA00049347"/>
    </source>
</evidence>
<dbReference type="PRINTS" id="PR01231">
    <property type="entry name" value="HCO3TRNSPORT"/>
</dbReference>
<keyword evidence="8 11" id="KW-0406">Ion transport</keyword>
<feature type="transmembrane region" description="Helical" evidence="11">
    <location>
        <begin position="852"/>
        <end position="873"/>
    </location>
</feature>
<dbReference type="InterPro" id="IPR016152">
    <property type="entry name" value="PTrfase/Anion_transptr"/>
</dbReference>
<dbReference type="GO" id="GO:0008509">
    <property type="term" value="F:monoatomic anion transmembrane transporter activity"/>
    <property type="evidence" value="ECO:0007669"/>
    <property type="project" value="InterPro"/>
</dbReference>
<proteinExistence type="inferred from homology"/>
<comment type="similarity">
    <text evidence="2 11">Belongs to the anion exchanger (TC 2.A.31) family.</text>
</comment>
<feature type="transmembrane region" description="Helical" evidence="11">
    <location>
        <begin position="905"/>
        <end position="925"/>
    </location>
</feature>
<dbReference type="SUPFAM" id="SSF55804">
    <property type="entry name" value="Phoshotransferase/anion transport protein"/>
    <property type="match status" value="1"/>
</dbReference>
<accession>A0A914WIA8</accession>
<dbReference type="Gene3D" id="1.10.287.570">
    <property type="entry name" value="Helical hairpin bin"/>
    <property type="match status" value="1"/>
</dbReference>
<dbReference type="Pfam" id="PF07565">
    <property type="entry name" value="Band_3_cyto"/>
    <property type="match status" value="2"/>
</dbReference>
<feature type="domain" description="Bicarbonate transporter-like transmembrane" evidence="13">
    <location>
        <begin position="823"/>
        <end position="1355"/>
    </location>
</feature>